<evidence type="ECO:0000256" key="1">
    <source>
        <dbReference type="SAM" id="MobiDB-lite"/>
    </source>
</evidence>
<feature type="compositionally biased region" description="Polar residues" evidence="1">
    <location>
        <begin position="33"/>
        <end position="50"/>
    </location>
</feature>
<keyword evidence="3" id="KW-1185">Reference proteome</keyword>
<dbReference type="Proteomes" id="UP001218188">
    <property type="component" value="Unassembled WGS sequence"/>
</dbReference>
<feature type="region of interest" description="Disordered" evidence="1">
    <location>
        <begin position="1"/>
        <end position="92"/>
    </location>
</feature>
<protein>
    <submittedName>
        <fullName evidence="2">Uncharacterized protein</fullName>
    </submittedName>
</protein>
<sequence length="317" mass="34954">MTLSGDHQLQPHGNSPQRTGEGGGGPRQRSDEVNWSQPFTSFMRLQSGSRKGQMRVPGGQDDAAAPRSDPSGAGLEGSSRAETHQRSRGGSPVVNYDSCYEAIRIKNEASAYCTWSHTLRLCMARHMAEIGQPPVRFGLVRVGRNQGPGRTVKDWWSSMDWTPLWGICRKSSRNSIPGSNPAQDSGICEDVNTQKRVNHAAYLVAHGRLGLLIVERTATRESQSATPKCPVAFVIIFRYLFFLVSSSGARGNSSLTEVERRLNFKANQMFQIQDDQIGRRNSSASVRTIESGAFDEVRVRRCTVDEIGGYNSGFFLV</sequence>
<accession>A0AAD6S5F9</accession>
<name>A0AAD6S5F9_9AGAR</name>
<dbReference type="EMBL" id="JARJCM010000248">
    <property type="protein sequence ID" value="KAJ7020897.1"/>
    <property type="molecule type" value="Genomic_DNA"/>
</dbReference>
<evidence type="ECO:0000313" key="3">
    <source>
        <dbReference type="Proteomes" id="UP001218188"/>
    </source>
</evidence>
<evidence type="ECO:0000313" key="2">
    <source>
        <dbReference type="EMBL" id="KAJ7020897.1"/>
    </source>
</evidence>
<organism evidence="2 3">
    <name type="scientific">Mycena alexandri</name>
    <dbReference type="NCBI Taxonomy" id="1745969"/>
    <lineage>
        <taxon>Eukaryota</taxon>
        <taxon>Fungi</taxon>
        <taxon>Dikarya</taxon>
        <taxon>Basidiomycota</taxon>
        <taxon>Agaricomycotina</taxon>
        <taxon>Agaricomycetes</taxon>
        <taxon>Agaricomycetidae</taxon>
        <taxon>Agaricales</taxon>
        <taxon>Marasmiineae</taxon>
        <taxon>Mycenaceae</taxon>
        <taxon>Mycena</taxon>
    </lineage>
</organism>
<dbReference type="AlphaFoldDB" id="A0AAD6S5F9"/>
<reference evidence="2" key="1">
    <citation type="submission" date="2023-03" db="EMBL/GenBank/DDBJ databases">
        <title>Massive genome expansion in bonnet fungi (Mycena s.s.) driven by repeated elements and novel gene families across ecological guilds.</title>
        <authorList>
            <consortium name="Lawrence Berkeley National Laboratory"/>
            <person name="Harder C.B."/>
            <person name="Miyauchi S."/>
            <person name="Viragh M."/>
            <person name="Kuo A."/>
            <person name="Thoen E."/>
            <person name="Andreopoulos B."/>
            <person name="Lu D."/>
            <person name="Skrede I."/>
            <person name="Drula E."/>
            <person name="Henrissat B."/>
            <person name="Morin E."/>
            <person name="Kohler A."/>
            <person name="Barry K."/>
            <person name="LaButti K."/>
            <person name="Morin E."/>
            <person name="Salamov A."/>
            <person name="Lipzen A."/>
            <person name="Mereny Z."/>
            <person name="Hegedus B."/>
            <person name="Baldrian P."/>
            <person name="Stursova M."/>
            <person name="Weitz H."/>
            <person name="Taylor A."/>
            <person name="Grigoriev I.V."/>
            <person name="Nagy L.G."/>
            <person name="Martin F."/>
            <person name="Kauserud H."/>
        </authorList>
    </citation>
    <scope>NUCLEOTIDE SEQUENCE</scope>
    <source>
        <strain evidence="2">CBHHK200</strain>
    </source>
</reference>
<gene>
    <name evidence="2" type="ORF">C8F04DRAFT_1241688</name>
</gene>
<proteinExistence type="predicted"/>
<comment type="caution">
    <text evidence="2">The sequence shown here is derived from an EMBL/GenBank/DDBJ whole genome shotgun (WGS) entry which is preliminary data.</text>
</comment>
<feature type="compositionally biased region" description="Polar residues" evidence="1">
    <location>
        <begin position="1"/>
        <end position="18"/>
    </location>
</feature>